<organism evidence="1 2">
    <name type="scientific">Tahibacter soli</name>
    <dbReference type="NCBI Taxonomy" id="2983605"/>
    <lineage>
        <taxon>Bacteria</taxon>
        <taxon>Pseudomonadati</taxon>
        <taxon>Pseudomonadota</taxon>
        <taxon>Gammaproteobacteria</taxon>
        <taxon>Lysobacterales</taxon>
        <taxon>Rhodanobacteraceae</taxon>
        <taxon>Tahibacter</taxon>
    </lineage>
</organism>
<sequence>MGENGEVTLAAIVALIDTFVSGDDRSLAQAQAIEVALDDAHPGDESVVGDAVIALASYAPGGGEFLYDETHIVGVLSRLKRWLLDTRS</sequence>
<name>A0A9X3YHL9_9GAMM</name>
<keyword evidence="2" id="KW-1185">Reference proteome</keyword>
<gene>
    <name evidence="1" type="ORF">OD750_001780</name>
</gene>
<dbReference type="Proteomes" id="UP001139971">
    <property type="component" value="Unassembled WGS sequence"/>
</dbReference>
<dbReference type="AlphaFoldDB" id="A0A9X3YHL9"/>
<protein>
    <submittedName>
        <fullName evidence="1">Uncharacterized protein</fullName>
    </submittedName>
</protein>
<proteinExistence type="predicted"/>
<evidence type="ECO:0000313" key="2">
    <source>
        <dbReference type="Proteomes" id="UP001139971"/>
    </source>
</evidence>
<dbReference type="RefSeq" id="WP_263543708.1">
    <property type="nucleotide sequence ID" value="NZ_JAOVZO020000001.1"/>
</dbReference>
<comment type="caution">
    <text evidence="1">The sequence shown here is derived from an EMBL/GenBank/DDBJ whole genome shotgun (WGS) entry which is preliminary data.</text>
</comment>
<evidence type="ECO:0000313" key="1">
    <source>
        <dbReference type="EMBL" id="MDC8011270.1"/>
    </source>
</evidence>
<accession>A0A9X3YHL9</accession>
<reference evidence="1" key="1">
    <citation type="submission" date="2023-02" db="EMBL/GenBank/DDBJ databases">
        <title>Tahibacter soli sp. nov. isolated from soil.</title>
        <authorList>
            <person name="Baek J.H."/>
            <person name="Lee J.K."/>
            <person name="Choi D.G."/>
            <person name="Jeon C.O."/>
        </authorList>
    </citation>
    <scope>NUCLEOTIDE SEQUENCE</scope>
    <source>
        <strain evidence="1">BL</strain>
    </source>
</reference>
<dbReference type="EMBL" id="JAOVZO020000001">
    <property type="protein sequence ID" value="MDC8011270.1"/>
    <property type="molecule type" value="Genomic_DNA"/>
</dbReference>